<dbReference type="InterPro" id="IPR001789">
    <property type="entry name" value="Sig_transdc_resp-reg_receiver"/>
</dbReference>
<dbReference type="CDD" id="cd17574">
    <property type="entry name" value="REC_OmpR"/>
    <property type="match status" value="1"/>
</dbReference>
<dbReference type="AlphaFoldDB" id="A0A6G7YGN4"/>
<dbReference type="GO" id="GO:0000160">
    <property type="term" value="P:phosphorelay signal transduction system"/>
    <property type="evidence" value="ECO:0007669"/>
    <property type="project" value="InterPro"/>
</dbReference>
<dbReference type="Pfam" id="PF00072">
    <property type="entry name" value="Response_reg"/>
    <property type="match status" value="1"/>
</dbReference>
<evidence type="ECO:0000259" key="3">
    <source>
        <dbReference type="PROSITE" id="PS50110"/>
    </source>
</evidence>
<sequence>MDRDILVVEDDDSVSAVVSRVLQRLGVSVECVGTGGEAVARLETGGVGLIVMDLGLPDVDGEDLCRTVRANGFAGRILVLSARYGHDLDGLAMRAGADDFMAKPFTIHALETRARELLAP</sequence>
<evidence type="ECO:0000256" key="2">
    <source>
        <dbReference type="PROSITE-ProRule" id="PRU00169"/>
    </source>
</evidence>
<dbReference type="InterPro" id="IPR050595">
    <property type="entry name" value="Bact_response_regulator"/>
</dbReference>
<dbReference type="SUPFAM" id="SSF52172">
    <property type="entry name" value="CheY-like"/>
    <property type="match status" value="1"/>
</dbReference>
<gene>
    <name evidence="4" type="ORF">G7071_10450</name>
</gene>
<dbReference type="PROSITE" id="PS50110">
    <property type="entry name" value="RESPONSE_REGULATORY"/>
    <property type="match status" value="1"/>
</dbReference>
<accession>A0A6G7YGN4</accession>
<evidence type="ECO:0000313" key="5">
    <source>
        <dbReference type="Proteomes" id="UP000502035"/>
    </source>
</evidence>
<reference evidence="4 5" key="1">
    <citation type="submission" date="2020-03" db="EMBL/GenBank/DDBJ databases">
        <title>Nocardioides sp. nov., isolated from fish.</title>
        <authorList>
            <person name="Hyun D.-W."/>
            <person name="Bae J.-W."/>
        </authorList>
    </citation>
    <scope>NUCLEOTIDE SEQUENCE [LARGE SCALE GENOMIC DNA]</scope>
    <source>
        <strain evidence="4 5">HDW12A</strain>
    </source>
</reference>
<dbReference type="SMART" id="SM00448">
    <property type="entry name" value="REC"/>
    <property type="match status" value="1"/>
</dbReference>
<evidence type="ECO:0000256" key="1">
    <source>
        <dbReference type="ARBA" id="ARBA00022553"/>
    </source>
</evidence>
<keyword evidence="1 2" id="KW-0597">Phosphoprotein</keyword>
<evidence type="ECO:0000313" key="4">
    <source>
        <dbReference type="EMBL" id="QIK75798.1"/>
    </source>
</evidence>
<proteinExistence type="predicted"/>
<dbReference type="Proteomes" id="UP000502035">
    <property type="component" value="Chromosome"/>
</dbReference>
<keyword evidence="5" id="KW-1185">Reference proteome</keyword>
<dbReference type="Gene3D" id="3.40.50.2300">
    <property type="match status" value="1"/>
</dbReference>
<dbReference type="RefSeq" id="WP_166318233.1">
    <property type="nucleotide sequence ID" value="NZ_CP049866.1"/>
</dbReference>
<protein>
    <submittedName>
        <fullName evidence="4">Response regulator</fullName>
    </submittedName>
</protein>
<feature type="domain" description="Response regulatory" evidence="3">
    <location>
        <begin position="4"/>
        <end position="118"/>
    </location>
</feature>
<dbReference type="PANTHER" id="PTHR44591:SF3">
    <property type="entry name" value="RESPONSE REGULATORY DOMAIN-CONTAINING PROTEIN"/>
    <property type="match status" value="1"/>
</dbReference>
<feature type="modified residue" description="4-aspartylphosphate" evidence="2">
    <location>
        <position position="53"/>
    </location>
</feature>
<dbReference type="InterPro" id="IPR011006">
    <property type="entry name" value="CheY-like_superfamily"/>
</dbReference>
<dbReference type="EMBL" id="CP049866">
    <property type="protein sequence ID" value="QIK75798.1"/>
    <property type="molecule type" value="Genomic_DNA"/>
</dbReference>
<name>A0A6G7YGN4_9ACTN</name>
<dbReference type="PANTHER" id="PTHR44591">
    <property type="entry name" value="STRESS RESPONSE REGULATOR PROTEIN 1"/>
    <property type="match status" value="1"/>
</dbReference>
<dbReference type="KEGG" id="npi:G7071_10450"/>
<organism evidence="4 5">
    <name type="scientific">Nocardioides piscis</name>
    <dbReference type="NCBI Taxonomy" id="2714938"/>
    <lineage>
        <taxon>Bacteria</taxon>
        <taxon>Bacillati</taxon>
        <taxon>Actinomycetota</taxon>
        <taxon>Actinomycetes</taxon>
        <taxon>Propionibacteriales</taxon>
        <taxon>Nocardioidaceae</taxon>
        <taxon>Nocardioides</taxon>
    </lineage>
</organism>